<name>A0AAV9G8I6_9PEZI</name>
<comment type="caution">
    <text evidence="3">The sequence shown here is derived from an EMBL/GenBank/DDBJ whole genome shotgun (WGS) entry which is preliminary data.</text>
</comment>
<evidence type="ECO:0000313" key="3">
    <source>
        <dbReference type="EMBL" id="KAK4443525.1"/>
    </source>
</evidence>
<gene>
    <name evidence="3" type="ORF">QBC34DRAFT_476985</name>
</gene>
<feature type="region of interest" description="Disordered" evidence="1">
    <location>
        <begin position="39"/>
        <end position="60"/>
    </location>
</feature>
<keyword evidence="2" id="KW-1133">Transmembrane helix</keyword>
<sequence length="235" mass="24442">MSVSQTDYQSAPQVVTGSGHGQDGLQVAQWRYDESQLSSAEEAASRYEKPTTENQQKPVGTLANMKRSTFWLILGLAAVIIIGVSVGGAVGGSMQVQASASNSDSSNNSNNSSSSSTNLPGKASPTRDCPATNGTTYKSAYTLGTNGAVPEGAGLSFQKLCSTGSPGDTVAAGYFQSFDLCIELCASLNFRAGNRGCVSVDYKFEGAREPVNCWAHGSSIGGRRTETQVDTAVLV</sequence>
<evidence type="ECO:0000256" key="1">
    <source>
        <dbReference type="SAM" id="MobiDB-lite"/>
    </source>
</evidence>
<dbReference type="EMBL" id="MU865991">
    <property type="protein sequence ID" value="KAK4443525.1"/>
    <property type="molecule type" value="Genomic_DNA"/>
</dbReference>
<feature type="compositionally biased region" description="Low complexity" evidence="1">
    <location>
        <begin position="99"/>
        <end position="118"/>
    </location>
</feature>
<dbReference type="Proteomes" id="UP001321760">
    <property type="component" value="Unassembled WGS sequence"/>
</dbReference>
<dbReference type="AlphaFoldDB" id="A0AAV9G8I6"/>
<keyword evidence="2" id="KW-0812">Transmembrane</keyword>
<reference evidence="3" key="2">
    <citation type="submission" date="2023-05" db="EMBL/GenBank/DDBJ databases">
        <authorList>
            <consortium name="Lawrence Berkeley National Laboratory"/>
            <person name="Steindorff A."/>
            <person name="Hensen N."/>
            <person name="Bonometti L."/>
            <person name="Westerberg I."/>
            <person name="Brannstrom I.O."/>
            <person name="Guillou S."/>
            <person name="Cros-Aarteil S."/>
            <person name="Calhoun S."/>
            <person name="Haridas S."/>
            <person name="Kuo A."/>
            <person name="Mondo S."/>
            <person name="Pangilinan J."/>
            <person name="Riley R."/>
            <person name="Labutti K."/>
            <person name="Andreopoulos B."/>
            <person name="Lipzen A."/>
            <person name="Chen C."/>
            <person name="Yanf M."/>
            <person name="Daum C."/>
            <person name="Ng V."/>
            <person name="Clum A."/>
            <person name="Ohm R."/>
            <person name="Martin F."/>
            <person name="Silar P."/>
            <person name="Natvig D."/>
            <person name="Lalanne C."/>
            <person name="Gautier V."/>
            <person name="Ament-Velasquez S.L."/>
            <person name="Kruys A."/>
            <person name="Hutchinson M.I."/>
            <person name="Powell A.J."/>
            <person name="Barry K."/>
            <person name="Miller A.N."/>
            <person name="Grigoriev I.V."/>
            <person name="Debuchy R."/>
            <person name="Gladieux P."/>
            <person name="Thoren M.H."/>
            <person name="Johannesson H."/>
        </authorList>
    </citation>
    <scope>NUCLEOTIDE SEQUENCE</scope>
    <source>
        <strain evidence="3">PSN243</strain>
    </source>
</reference>
<feature type="region of interest" description="Disordered" evidence="1">
    <location>
        <begin position="1"/>
        <end position="22"/>
    </location>
</feature>
<feature type="transmembrane region" description="Helical" evidence="2">
    <location>
        <begin position="70"/>
        <end position="91"/>
    </location>
</feature>
<protein>
    <recommendedName>
        <fullName evidence="5">Apple domain-containing protein</fullName>
    </recommendedName>
</protein>
<evidence type="ECO:0000256" key="2">
    <source>
        <dbReference type="SAM" id="Phobius"/>
    </source>
</evidence>
<feature type="region of interest" description="Disordered" evidence="1">
    <location>
        <begin position="98"/>
        <end position="131"/>
    </location>
</feature>
<evidence type="ECO:0008006" key="5">
    <source>
        <dbReference type="Google" id="ProtNLM"/>
    </source>
</evidence>
<accession>A0AAV9G8I6</accession>
<proteinExistence type="predicted"/>
<organism evidence="3 4">
    <name type="scientific">Podospora aff. communis PSN243</name>
    <dbReference type="NCBI Taxonomy" id="3040156"/>
    <lineage>
        <taxon>Eukaryota</taxon>
        <taxon>Fungi</taxon>
        <taxon>Dikarya</taxon>
        <taxon>Ascomycota</taxon>
        <taxon>Pezizomycotina</taxon>
        <taxon>Sordariomycetes</taxon>
        <taxon>Sordariomycetidae</taxon>
        <taxon>Sordariales</taxon>
        <taxon>Podosporaceae</taxon>
        <taxon>Podospora</taxon>
    </lineage>
</organism>
<keyword evidence="2" id="KW-0472">Membrane</keyword>
<evidence type="ECO:0000313" key="4">
    <source>
        <dbReference type="Proteomes" id="UP001321760"/>
    </source>
</evidence>
<feature type="compositionally biased region" description="Polar residues" evidence="1">
    <location>
        <begin position="1"/>
        <end position="16"/>
    </location>
</feature>
<reference evidence="3" key="1">
    <citation type="journal article" date="2023" name="Mol. Phylogenet. Evol.">
        <title>Genome-scale phylogeny and comparative genomics of the fungal order Sordariales.</title>
        <authorList>
            <person name="Hensen N."/>
            <person name="Bonometti L."/>
            <person name="Westerberg I."/>
            <person name="Brannstrom I.O."/>
            <person name="Guillou S."/>
            <person name="Cros-Aarteil S."/>
            <person name="Calhoun S."/>
            <person name="Haridas S."/>
            <person name="Kuo A."/>
            <person name="Mondo S."/>
            <person name="Pangilinan J."/>
            <person name="Riley R."/>
            <person name="LaButti K."/>
            <person name="Andreopoulos B."/>
            <person name="Lipzen A."/>
            <person name="Chen C."/>
            <person name="Yan M."/>
            <person name="Daum C."/>
            <person name="Ng V."/>
            <person name="Clum A."/>
            <person name="Steindorff A."/>
            <person name="Ohm R.A."/>
            <person name="Martin F."/>
            <person name="Silar P."/>
            <person name="Natvig D.O."/>
            <person name="Lalanne C."/>
            <person name="Gautier V."/>
            <person name="Ament-Velasquez S.L."/>
            <person name="Kruys A."/>
            <person name="Hutchinson M.I."/>
            <person name="Powell A.J."/>
            <person name="Barry K."/>
            <person name="Miller A.N."/>
            <person name="Grigoriev I.V."/>
            <person name="Debuchy R."/>
            <person name="Gladieux P."/>
            <person name="Hiltunen Thoren M."/>
            <person name="Johannesson H."/>
        </authorList>
    </citation>
    <scope>NUCLEOTIDE SEQUENCE</scope>
    <source>
        <strain evidence="3">PSN243</strain>
    </source>
</reference>
<keyword evidence="4" id="KW-1185">Reference proteome</keyword>